<dbReference type="OrthoDB" id="418495at2759"/>
<dbReference type="Pfam" id="PF00462">
    <property type="entry name" value="Glutaredoxin"/>
    <property type="match status" value="1"/>
</dbReference>
<evidence type="ECO:0000256" key="2">
    <source>
        <dbReference type="ARBA" id="ARBA00007190"/>
    </source>
</evidence>
<sequence length="220" mass="23972">MALEKAKKIVSSNPAVVFRFAALPWVCRSPLPSSVVSYGKSVRFRGWCGIGDRVRSFVVAKWTTWGRYPRKNAGLLSIVTAFQNDIRWEKLSLNCVTGAGMGGCNADSEGTFTGCLRRLVQNGFISWSYLDSKTFCPFCTRAKQLLTQLGAQYKVIELDEESDGSEIQSALAQWTGQRTVPNVFIGGNHIGGCDTITELHREGKLVPLLTEAGALASSAA</sequence>
<dbReference type="GO" id="GO:0034599">
    <property type="term" value="P:cellular response to oxidative stress"/>
    <property type="evidence" value="ECO:0007669"/>
    <property type="project" value="TreeGrafter"/>
</dbReference>
<evidence type="ECO:0000313" key="6">
    <source>
        <dbReference type="Proteomes" id="UP000652761"/>
    </source>
</evidence>
<dbReference type="Proteomes" id="UP000652761">
    <property type="component" value="Unassembled WGS sequence"/>
</dbReference>
<reference evidence="5" key="1">
    <citation type="submission" date="2017-07" db="EMBL/GenBank/DDBJ databases">
        <title>Taro Niue Genome Assembly and Annotation.</title>
        <authorList>
            <person name="Atibalentja N."/>
            <person name="Keating K."/>
            <person name="Fields C.J."/>
        </authorList>
    </citation>
    <scope>NUCLEOTIDE SEQUENCE</scope>
    <source>
        <strain evidence="5">Niue_2</strain>
        <tissue evidence="5">Leaf</tissue>
    </source>
</reference>
<organism evidence="5 6">
    <name type="scientific">Colocasia esculenta</name>
    <name type="common">Wild taro</name>
    <name type="synonym">Arum esculentum</name>
    <dbReference type="NCBI Taxonomy" id="4460"/>
    <lineage>
        <taxon>Eukaryota</taxon>
        <taxon>Viridiplantae</taxon>
        <taxon>Streptophyta</taxon>
        <taxon>Embryophyta</taxon>
        <taxon>Tracheophyta</taxon>
        <taxon>Spermatophyta</taxon>
        <taxon>Magnoliopsida</taxon>
        <taxon>Liliopsida</taxon>
        <taxon>Araceae</taxon>
        <taxon>Aroideae</taxon>
        <taxon>Colocasieae</taxon>
        <taxon>Colocasia</taxon>
    </lineage>
</organism>
<dbReference type="PRINTS" id="PR00160">
    <property type="entry name" value="GLUTAREDOXIN"/>
</dbReference>
<comment type="function">
    <text evidence="1">Has a glutathione-disulfide oxidoreductase activity in the presence of NADPH and glutathione reductase. Reduces low molecular weight disulfides and proteins.</text>
</comment>
<dbReference type="InterPro" id="IPR036249">
    <property type="entry name" value="Thioredoxin-like_sf"/>
</dbReference>
<evidence type="ECO:0000256" key="3">
    <source>
        <dbReference type="ARBA" id="ARBA00023284"/>
    </source>
</evidence>
<evidence type="ECO:0000313" key="5">
    <source>
        <dbReference type="EMBL" id="MQM20399.1"/>
    </source>
</evidence>
<accession>A0A843XL77</accession>
<evidence type="ECO:0000256" key="1">
    <source>
        <dbReference type="ARBA" id="ARBA00002549"/>
    </source>
</evidence>
<dbReference type="InterPro" id="IPR014025">
    <property type="entry name" value="Glutaredoxin_subgr"/>
</dbReference>
<dbReference type="PROSITE" id="PS51354">
    <property type="entry name" value="GLUTAREDOXIN_2"/>
    <property type="match status" value="1"/>
</dbReference>
<comment type="similarity">
    <text evidence="2">Belongs to the glutaredoxin family. CPYC subfamily.</text>
</comment>
<proteinExistence type="inferred from homology"/>
<dbReference type="AlphaFoldDB" id="A0A843XL77"/>
<dbReference type="GO" id="GO:0005737">
    <property type="term" value="C:cytoplasm"/>
    <property type="evidence" value="ECO:0007669"/>
    <property type="project" value="TreeGrafter"/>
</dbReference>
<feature type="domain" description="Glutaredoxin" evidence="4">
    <location>
        <begin position="132"/>
        <end position="190"/>
    </location>
</feature>
<dbReference type="PANTHER" id="PTHR45694:SF14">
    <property type="entry name" value="GLUTAREDOXIN-C2"/>
    <property type="match status" value="1"/>
</dbReference>
<dbReference type="CDD" id="cd03419">
    <property type="entry name" value="GRX_GRXh_1_2_like"/>
    <property type="match status" value="1"/>
</dbReference>
<dbReference type="PANTHER" id="PTHR45694">
    <property type="entry name" value="GLUTAREDOXIN 2"/>
    <property type="match status" value="1"/>
</dbReference>
<comment type="caution">
    <text evidence="5">The sequence shown here is derived from an EMBL/GenBank/DDBJ whole genome shotgun (WGS) entry which is preliminary data.</text>
</comment>
<gene>
    <name evidence="5" type="ORF">Taro_053419</name>
</gene>
<dbReference type="NCBIfam" id="TIGR02180">
    <property type="entry name" value="GRX_euk"/>
    <property type="match status" value="1"/>
</dbReference>
<name>A0A843XL77_COLES</name>
<evidence type="ECO:0000259" key="4">
    <source>
        <dbReference type="Pfam" id="PF00462"/>
    </source>
</evidence>
<protein>
    <recommendedName>
        <fullName evidence="4">Glutaredoxin domain-containing protein</fullName>
    </recommendedName>
</protein>
<dbReference type="SUPFAM" id="SSF52833">
    <property type="entry name" value="Thioredoxin-like"/>
    <property type="match status" value="1"/>
</dbReference>
<dbReference type="InterPro" id="IPR002109">
    <property type="entry name" value="Glutaredoxin"/>
</dbReference>
<keyword evidence="3" id="KW-0676">Redox-active center</keyword>
<dbReference type="EMBL" id="NMUH01009787">
    <property type="protein sequence ID" value="MQM20399.1"/>
    <property type="molecule type" value="Genomic_DNA"/>
</dbReference>
<dbReference type="InterPro" id="IPR011899">
    <property type="entry name" value="Glutaredoxin_euk/vir"/>
</dbReference>
<dbReference type="GO" id="GO:0015038">
    <property type="term" value="F:glutathione disulfide oxidoreductase activity"/>
    <property type="evidence" value="ECO:0007669"/>
    <property type="project" value="TreeGrafter"/>
</dbReference>
<keyword evidence="6" id="KW-1185">Reference proteome</keyword>
<dbReference type="Gene3D" id="3.40.30.10">
    <property type="entry name" value="Glutaredoxin"/>
    <property type="match status" value="1"/>
</dbReference>
<dbReference type="FunFam" id="3.40.30.10:FF:000093">
    <property type="entry name" value="Glutaredoxin 2"/>
    <property type="match status" value="1"/>
</dbReference>